<dbReference type="Proteomes" id="UP000270190">
    <property type="component" value="Unassembled WGS sequence"/>
</dbReference>
<dbReference type="InterPro" id="IPR013022">
    <property type="entry name" value="Xyl_isomerase-like_TIM-brl"/>
</dbReference>
<dbReference type="EMBL" id="OUNC01000010">
    <property type="protein sequence ID" value="SPP27663.1"/>
    <property type="molecule type" value="Genomic_DNA"/>
</dbReference>
<dbReference type="AlphaFoldDB" id="A0A1D2KWU2"/>
<dbReference type="GO" id="GO:0016853">
    <property type="term" value="F:isomerase activity"/>
    <property type="evidence" value="ECO:0007669"/>
    <property type="project" value="UniProtKB-KW"/>
</dbReference>
<keyword evidence="4" id="KW-1185">Reference proteome</keyword>
<dbReference type="PANTHER" id="PTHR12110:SF21">
    <property type="entry name" value="XYLOSE ISOMERASE-LIKE TIM BARREL DOMAIN-CONTAINING PROTEIN"/>
    <property type="match status" value="1"/>
</dbReference>
<dbReference type="PANTHER" id="PTHR12110">
    <property type="entry name" value="HYDROXYPYRUVATE ISOMERASE"/>
    <property type="match status" value="1"/>
</dbReference>
<dbReference type="STRING" id="2756.BFR44_04745"/>
<dbReference type="EMBL" id="CP023483">
    <property type="protein sequence ID" value="ATF26897.1"/>
    <property type="molecule type" value="Genomic_DNA"/>
</dbReference>
<dbReference type="Gene3D" id="3.20.20.150">
    <property type="entry name" value="Divalent-metal-dependent TIM barrel enzymes"/>
    <property type="match status" value="1"/>
</dbReference>
<dbReference type="RefSeq" id="WP_069128850.1">
    <property type="nucleotide sequence ID" value="NZ_CBCPHX010000001.1"/>
</dbReference>
<protein>
    <submittedName>
        <fullName evidence="3">Putative sugar-phosphate epimerase/isomerase</fullName>
    </submittedName>
    <submittedName>
        <fullName evidence="2">Sugar phosphate isomerase/epimerase</fullName>
    </submittedName>
</protein>
<keyword evidence="2" id="KW-0413">Isomerase</keyword>
<proteinExistence type="predicted"/>
<dbReference type="SUPFAM" id="SSF51658">
    <property type="entry name" value="Xylose isomerase-like"/>
    <property type="match status" value="1"/>
</dbReference>
<feature type="domain" description="Xylose isomerase-like TIM barrel" evidence="1">
    <location>
        <begin position="22"/>
        <end position="278"/>
    </location>
</feature>
<evidence type="ECO:0000259" key="1">
    <source>
        <dbReference type="Pfam" id="PF01261"/>
    </source>
</evidence>
<dbReference type="Pfam" id="PF01261">
    <property type="entry name" value="AP_endonuc_2"/>
    <property type="match status" value="1"/>
</dbReference>
<dbReference type="InterPro" id="IPR036237">
    <property type="entry name" value="Xyl_isomerase-like_sf"/>
</dbReference>
<reference evidence="5" key="2">
    <citation type="submission" date="2018-04" db="EMBL/GenBank/DDBJ databases">
        <authorList>
            <person name="Illikoud N."/>
        </authorList>
    </citation>
    <scope>NUCLEOTIDE SEQUENCE [LARGE SCALE GENOMIC DNA]</scope>
</reference>
<dbReference type="InterPro" id="IPR050312">
    <property type="entry name" value="IolE/XylAMocC-like"/>
</dbReference>
<gene>
    <name evidence="3" type="primary">iolH</name>
    <name evidence="3" type="ORF">BTBSAS_180015</name>
    <name evidence="2" type="ORF">CNY62_11320</name>
</gene>
<evidence type="ECO:0000313" key="2">
    <source>
        <dbReference type="EMBL" id="ATF26897.1"/>
    </source>
</evidence>
<sequence>MKLAFDPSMYRDNMSIEDMIYKTADLGYKYIEMSPREDFIPFYKYPKVDKAKIQSIKRCLRDTGLEISSLLPVQYWAGPDESARQSAVRNWKRAIEIAVELDVDLMNSEFSGSKYQPVECEAKFIQSMDELMPVFEKEGIRLNLQAHPYDFIETNTGAIDMIRALDKDWIKLVYSIPHAYFYDDGIGDVGKHLDDAGDLLDQVLFADTYNHKAAYGLRYIVNPPDAKVTVHQHLNIGEGEIDFDTIFRKLRETKFDGIATNAVFAWADQPKASSDFMIKAMKDGLRGLDIR</sequence>
<dbReference type="OrthoDB" id="3280201at2"/>
<dbReference type="Proteomes" id="UP000243591">
    <property type="component" value="Chromosome"/>
</dbReference>
<organism evidence="2 4">
    <name type="scientific">Brochothrix thermosphacta</name>
    <name type="common">Microbacterium thermosphactum</name>
    <dbReference type="NCBI Taxonomy" id="2756"/>
    <lineage>
        <taxon>Bacteria</taxon>
        <taxon>Bacillati</taxon>
        <taxon>Bacillota</taxon>
        <taxon>Bacilli</taxon>
        <taxon>Bacillales</taxon>
        <taxon>Listeriaceae</taxon>
        <taxon>Brochothrix</taxon>
    </lineage>
</organism>
<evidence type="ECO:0000313" key="3">
    <source>
        <dbReference type="EMBL" id="SPP27663.1"/>
    </source>
</evidence>
<evidence type="ECO:0000313" key="4">
    <source>
        <dbReference type="Proteomes" id="UP000243591"/>
    </source>
</evidence>
<evidence type="ECO:0000313" key="5">
    <source>
        <dbReference type="Proteomes" id="UP000270190"/>
    </source>
</evidence>
<reference evidence="3" key="3">
    <citation type="submission" date="2018-04" db="EMBL/GenBank/DDBJ databases">
        <authorList>
            <person name="Go L.Y."/>
            <person name="Mitchell J.A."/>
        </authorList>
    </citation>
    <scope>NUCLEOTIDE SEQUENCE</scope>
    <source>
        <strain evidence="3">BSAS1 3</strain>
    </source>
</reference>
<dbReference type="KEGG" id="bths:CNY62_11320"/>
<accession>A0A1D2KWU2</accession>
<reference evidence="2 4" key="1">
    <citation type="submission" date="2017-09" db="EMBL/GenBank/DDBJ databases">
        <title>Complete Genome Sequences of Two Strains of the Meat Spoilage Bacterium Brochothrix thermosphacta Isolated from Ground Chicken.</title>
        <authorList>
            <person name="Paoli G.C."/>
            <person name="Wijey C."/>
            <person name="Chen C.-Y."/>
            <person name="Nguyen L."/>
            <person name="Yan X."/>
            <person name="Irwin P.L."/>
        </authorList>
    </citation>
    <scope>NUCLEOTIDE SEQUENCE [LARGE SCALE GENOMIC DNA]</scope>
    <source>
        <strain evidence="2 4">BI</strain>
    </source>
</reference>
<name>A0A1D2KWU2_BROTH</name>